<sequence>MARPWHKMYRWPTALVEVVILPGFVVSSASAAVVTSPSIIQIADQVPAAALASLSSAKPADLYLDVTLNGTDRGIVHFSLRGNALWISHEDMAALGFTVKGDTPDPTRLTSLKGIKVNFNRQMQTVDITAPLALLDLQTQVLDAQNSDTTTATTSPGVVLDYTLYGSRSSLGYSQFSTYTDLRAFNHWGVLESTALSQFGYGSPTETDQSVQLDTSWSSSFPKSLLTLRLGDTLTAATSWSRATRIGGIQFGTNFNLQPYMVTTPLAQFVGSATLPSTVQLYIDGIQRYTGNVAAGQFQLNSVPDISGAGNAQIVLTNALGQVSEDQFSLYSAPEMLRSGLSDWSVELGAVRENYGLDSFDYGKEPVASETWRYGINNNVTAESHAEAATGLIDAGFGGDLLLGKSDGILTASAAGSSNHGASGLQVGAGYSWSGRRFDVSFNGLYSTDHYSDVATLYGAPPPTLTATATAGVNLGRIGNVGVNYVNLRQQPEPADSYAGLYWSKSLTSKVSVNVNASQNLAQQSDRSIFLSLNISLSNSTYASADVANDQGANSFGINAGKSVPTQGGLGWQVEQEHNSTGTSALGELDYLGRYGEIDAGASDVDGQETGYVGATGSLVLIGGHSFAARNINGGFAVVSTDGIANIPVKLQNNVVGTTDASGMLLVTPLNAYQKNQISIDPMNLPADMDVSRVDAVAIPSDRAGTMVQFGITHIRAASIILVDHAGKALPLGSLVRLKGADAQPTLVGFDGMTYLDDLTSHNVLDVTTPAGLCQVSFDYHNKTSTIPQIGPLTCAPIAQP</sequence>
<reference evidence="2" key="1">
    <citation type="journal article" date="2021" name="Microorganisms">
        <title>Acidisoma silvae sp. nov. and Acidisomacellulosilytica sp. nov., Two Acidophilic Bacteria Isolated from Decaying Wood, Hydrolyzing Cellulose and Producing Poly-3-hydroxybutyrate.</title>
        <authorList>
            <person name="Mieszkin S."/>
            <person name="Pouder E."/>
            <person name="Uroz S."/>
            <person name="Simon-Colin C."/>
            <person name="Alain K."/>
        </authorList>
    </citation>
    <scope>NUCLEOTIDE SEQUENCE</scope>
    <source>
        <strain evidence="2">HW T2.11</strain>
    </source>
</reference>
<dbReference type="Gene3D" id="2.60.40.2070">
    <property type="match status" value="1"/>
</dbReference>
<dbReference type="GO" id="GO:0009279">
    <property type="term" value="C:cell outer membrane"/>
    <property type="evidence" value="ECO:0007669"/>
    <property type="project" value="TreeGrafter"/>
</dbReference>
<proteinExistence type="predicted"/>
<evidence type="ECO:0000259" key="1">
    <source>
        <dbReference type="Pfam" id="PF13953"/>
    </source>
</evidence>
<dbReference type="InterPro" id="IPR042186">
    <property type="entry name" value="FimD_plug_dom"/>
</dbReference>
<gene>
    <name evidence="2" type="ORF">ASILVAE211_16880</name>
</gene>
<evidence type="ECO:0000313" key="3">
    <source>
        <dbReference type="Proteomes" id="UP000708298"/>
    </source>
</evidence>
<dbReference type="Pfam" id="PF13953">
    <property type="entry name" value="PapC_C"/>
    <property type="match status" value="1"/>
</dbReference>
<dbReference type="InterPro" id="IPR025949">
    <property type="entry name" value="PapC-like_C"/>
</dbReference>
<feature type="domain" description="PapC-like C-terminal" evidence="1">
    <location>
        <begin position="722"/>
        <end position="780"/>
    </location>
</feature>
<organism evidence="2 3">
    <name type="scientific">Acidisoma silvae</name>
    <dbReference type="NCBI Taxonomy" id="2802396"/>
    <lineage>
        <taxon>Bacteria</taxon>
        <taxon>Pseudomonadati</taxon>
        <taxon>Pseudomonadota</taxon>
        <taxon>Alphaproteobacteria</taxon>
        <taxon>Acetobacterales</taxon>
        <taxon>Acidocellaceae</taxon>
        <taxon>Acidisoma</taxon>
    </lineage>
</organism>
<dbReference type="InterPro" id="IPR043142">
    <property type="entry name" value="PapC-like_C_sf"/>
</dbReference>
<keyword evidence="3" id="KW-1185">Reference proteome</keyword>
<dbReference type="Gene3D" id="2.60.40.3110">
    <property type="match status" value="1"/>
</dbReference>
<dbReference type="PANTHER" id="PTHR30451:SF5">
    <property type="entry name" value="SLR0019 PROTEIN"/>
    <property type="match status" value="1"/>
</dbReference>
<dbReference type="InterPro" id="IPR000015">
    <property type="entry name" value="Fimb_usher"/>
</dbReference>
<dbReference type="Gene3D" id="2.60.40.2610">
    <property type="entry name" value="Outer membrane usher protein FimD, plug domain"/>
    <property type="match status" value="1"/>
</dbReference>
<dbReference type="AlphaFoldDB" id="A0A964DZV1"/>
<dbReference type="Proteomes" id="UP000708298">
    <property type="component" value="Unassembled WGS sequence"/>
</dbReference>
<reference evidence="2" key="2">
    <citation type="submission" date="2021-01" db="EMBL/GenBank/DDBJ databases">
        <authorList>
            <person name="Mieszkin S."/>
            <person name="Pouder E."/>
            <person name="Alain K."/>
        </authorList>
    </citation>
    <scope>NUCLEOTIDE SEQUENCE</scope>
    <source>
        <strain evidence="2">HW T2.11</strain>
    </source>
</reference>
<dbReference type="GO" id="GO:0015473">
    <property type="term" value="F:fimbrial usher porin activity"/>
    <property type="evidence" value="ECO:0007669"/>
    <property type="project" value="InterPro"/>
</dbReference>
<name>A0A964DZV1_9PROT</name>
<comment type="caution">
    <text evidence="2">The sequence shown here is derived from an EMBL/GenBank/DDBJ whole genome shotgun (WGS) entry which is preliminary data.</text>
</comment>
<protein>
    <submittedName>
        <fullName evidence="2">Fimbrial biogenesis outer membrane usher protein</fullName>
    </submittedName>
</protein>
<accession>A0A964DZV1</accession>
<dbReference type="GO" id="GO:0009297">
    <property type="term" value="P:pilus assembly"/>
    <property type="evidence" value="ECO:0007669"/>
    <property type="project" value="InterPro"/>
</dbReference>
<evidence type="ECO:0000313" key="2">
    <source>
        <dbReference type="EMBL" id="MCB8876870.1"/>
    </source>
</evidence>
<dbReference type="EMBL" id="JAESVB010000008">
    <property type="protein sequence ID" value="MCB8876870.1"/>
    <property type="molecule type" value="Genomic_DNA"/>
</dbReference>
<dbReference type="Pfam" id="PF00577">
    <property type="entry name" value="Usher"/>
    <property type="match status" value="1"/>
</dbReference>
<dbReference type="PANTHER" id="PTHR30451">
    <property type="entry name" value="OUTER MEMBRANE USHER PROTEIN"/>
    <property type="match status" value="1"/>
</dbReference>
<dbReference type="RefSeq" id="WP_227322527.1">
    <property type="nucleotide sequence ID" value="NZ_JAESVB010000008.1"/>
</dbReference>